<protein>
    <submittedName>
        <fullName evidence="2">Uncharacterized protein</fullName>
    </submittedName>
</protein>
<dbReference type="EMBL" id="MCBR01007944">
    <property type="protein sequence ID" value="RKF75355.1"/>
    <property type="molecule type" value="Genomic_DNA"/>
</dbReference>
<gene>
    <name evidence="2" type="ORF">GcC1_079027</name>
</gene>
<evidence type="ECO:0000256" key="1">
    <source>
        <dbReference type="SAM" id="MobiDB-lite"/>
    </source>
</evidence>
<organism evidence="2 3">
    <name type="scientific">Golovinomyces cichoracearum</name>
    <dbReference type="NCBI Taxonomy" id="62708"/>
    <lineage>
        <taxon>Eukaryota</taxon>
        <taxon>Fungi</taxon>
        <taxon>Dikarya</taxon>
        <taxon>Ascomycota</taxon>
        <taxon>Pezizomycotina</taxon>
        <taxon>Leotiomycetes</taxon>
        <taxon>Erysiphales</taxon>
        <taxon>Erysiphaceae</taxon>
        <taxon>Golovinomyces</taxon>
    </lineage>
</organism>
<sequence length="341" mass="40085">MEYLKSRTNSTRRKLIHTSCNVKRYMDREDELQDDDLWEQFGLDFEDWKTKHFAHANKKLNYRLRNYLRDHGVFIPKNKMAIAFELAKVVSQDEPAPWPQEELNKMSRNVKSRFNPHVIRAHKEAVDQQRREDDQKRRDEELIEALHRKKLREASDRSAAPTLPVTTSVTQDNFSYQNRLEPTPLTSAPPTISTDPSPNFQPAEPVDYSKVKYQIDLPKDSFSDKQAMFDSQNQGRQYEDTEESENAPLRDASANRERNSRIGHKYHSFTRTANDPHLFNKRSNDRYNVTCSDQQYHPTHDHFQQTTEPKSQPELQQIVPAYERSRAGPPSDRRMLTELAK</sequence>
<feature type="region of interest" description="Disordered" evidence="1">
    <location>
        <begin position="229"/>
        <end position="258"/>
    </location>
</feature>
<comment type="caution">
    <text evidence="2">The sequence shown here is derived from an EMBL/GenBank/DDBJ whole genome shotgun (WGS) entry which is preliminary data.</text>
</comment>
<dbReference type="AlphaFoldDB" id="A0A420ILL2"/>
<dbReference type="OrthoDB" id="10658301at2759"/>
<feature type="compositionally biased region" description="Polar residues" evidence="1">
    <location>
        <begin position="164"/>
        <end position="200"/>
    </location>
</feature>
<feature type="region of interest" description="Disordered" evidence="1">
    <location>
        <begin position="320"/>
        <end position="341"/>
    </location>
</feature>
<feature type="compositionally biased region" description="Basic and acidic residues" evidence="1">
    <location>
        <begin position="323"/>
        <end position="341"/>
    </location>
</feature>
<name>A0A420ILL2_9PEZI</name>
<dbReference type="Proteomes" id="UP000285405">
    <property type="component" value="Unassembled WGS sequence"/>
</dbReference>
<evidence type="ECO:0000313" key="3">
    <source>
        <dbReference type="Proteomes" id="UP000285405"/>
    </source>
</evidence>
<proteinExistence type="predicted"/>
<feature type="non-terminal residue" evidence="2">
    <location>
        <position position="341"/>
    </location>
</feature>
<feature type="region of interest" description="Disordered" evidence="1">
    <location>
        <begin position="152"/>
        <end position="204"/>
    </location>
</feature>
<reference evidence="2 3" key="1">
    <citation type="journal article" date="2018" name="BMC Genomics">
        <title>Comparative genome analyses reveal sequence features reflecting distinct modes of host-adaptation between dicot and monocot powdery mildew.</title>
        <authorList>
            <person name="Wu Y."/>
            <person name="Ma X."/>
            <person name="Pan Z."/>
            <person name="Kale S.D."/>
            <person name="Song Y."/>
            <person name="King H."/>
            <person name="Zhang Q."/>
            <person name="Presley C."/>
            <person name="Deng X."/>
            <person name="Wei C.I."/>
            <person name="Xiao S."/>
        </authorList>
    </citation>
    <scope>NUCLEOTIDE SEQUENCE [LARGE SCALE GENOMIC DNA]</scope>
    <source>
        <strain evidence="2">UCSC1</strain>
    </source>
</reference>
<accession>A0A420ILL2</accession>
<evidence type="ECO:0000313" key="2">
    <source>
        <dbReference type="EMBL" id="RKF75355.1"/>
    </source>
</evidence>